<evidence type="ECO:0000256" key="16">
    <source>
        <dbReference type="HAMAP-Rule" id="MF_01018"/>
    </source>
</evidence>
<dbReference type="SUPFAM" id="SSF53850">
    <property type="entry name" value="Periplasmic binding protein-like II"/>
    <property type="match status" value="1"/>
</dbReference>
<dbReference type="InterPro" id="IPR013820">
    <property type="entry name" value="ATP_PRibTrfase_cat"/>
</dbReference>
<evidence type="ECO:0000256" key="6">
    <source>
        <dbReference type="ARBA" id="ARBA00011946"/>
    </source>
</evidence>
<keyword evidence="12 16" id="KW-0547">Nucleotide-binding</keyword>
<dbReference type="Gene3D" id="3.40.190.10">
    <property type="entry name" value="Periplasmic binding protein-like II"/>
    <property type="match status" value="2"/>
</dbReference>
<comment type="subunit">
    <text evidence="5 16">Heteromultimer composed of HisG and HisZ subunits.</text>
</comment>
<dbReference type="CDD" id="cd13595">
    <property type="entry name" value="PBP2_HisGs"/>
    <property type="match status" value="1"/>
</dbReference>
<evidence type="ECO:0000256" key="13">
    <source>
        <dbReference type="ARBA" id="ARBA00022840"/>
    </source>
</evidence>
<evidence type="ECO:0000256" key="10">
    <source>
        <dbReference type="ARBA" id="ARBA00022676"/>
    </source>
</evidence>
<dbReference type="UniPathway" id="UPA00031">
    <property type="reaction ID" value="UER00006"/>
</dbReference>
<evidence type="ECO:0000256" key="2">
    <source>
        <dbReference type="ARBA" id="ARBA00004496"/>
    </source>
</evidence>
<evidence type="ECO:0000256" key="15">
    <source>
        <dbReference type="ARBA" id="ARBA00024861"/>
    </source>
</evidence>
<comment type="function">
    <text evidence="15 16">Catalyzes the condensation of ATP and 5-phosphoribose 1-diphosphate to form N'-(5'-phosphoribosyl)-ATP (PR-ATP). Has a crucial role in the pathway because the rate of histidine biosynthesis seems to be controlled primarily by regulation of HisG enzymatic activity.</text>
</comment>
<gene>
    <name evidence="16 19" type="primary">hisG</name>
    <name evidence="19" type="ORF">APE01nite_16310</name>
</gene>
<evidence type="ECO:0000256" key="5">
    <source>
        <dbReference type="ARBA" id="ARBA00011496"/>
    </source>
</evidence>
<keyword evidence="9 16" id="KW-0028">Amino-acid biosynthesis</keyword>
<keyword evidence="10 16" id="KW-0328">Glycosyltransferase</keyword>
<evidence type="ECO:0000256" key="17">
    <source>
        <dbReference type="SAM" id="MobiDB-lite"/>
    </source>
</evidence>
<comment type="domain">
    <text evidence="16">Lacks the C-terminal regulatory region which is replaced by HisZ.</text>
</comment>
<keyword evidence="11 16" id="KW-0808">Transferase</keyword>
<comment type="similarity">
    <text evidence="4 16">Belongs to the ATP phosphoribosyltransferase family. Short subfamily.</text>
</comment>
<keyword evidence="13 16" id="KW-0067">ATP-binding</keyword>
<dbReference type="InterPro" id="IPR018198">
    <property type="entry name" value="ATP_PRibTrfase_CS"/>
</dbReference>
<protein>
    <recommendedName>
        <fullName evidence="7 16">ATP phosphoribosyltransferase</fullName>
        <shortName evidence="16">ATP-PRT</shortName>
        <shortName evidence="16">ATP-PRTase</shortName>
        <ecNumber evidence="6 16">2.4.2.17</ecNumber>
    </recommendedName>
</protein>
<dbReference type="FunFam" id="3.40.190.10:FF:000008">
    <property type="entry name" value="ATP phosphoribosyltransferase"/>
    <property type="match status" value="1"/>
</dbReference>
<dbReference type="GO" id="GO:0005524">
    <property type="term" value="F:ATP binding"/>
    <property type="evidence" value="ECO:0007669"/>
    <property type="project" value="UniProtKB-KW"/>
</dbReference>
<evidence type="ECO:0000256" key="8">
    <source>
        <dbReference type="ARBA" id="ARBA00022490"/>
    </source>
</evidence>
<evidence type="ECO:0000256" key="3">
    <source>
        <dbReference type="ARBA" id="ARBA00004667"/>
    </source>
</evidence>
<evidence type="ECO:0000256" key="14">
    <source>
        <dbReference type="ARBA" id="ARBA00023102"/>
    </source>
</evidence>
<keyword evidence="8 16" id="KW-0963">Cytoplasm</keyword>
<dbReference type="NCBIfam" id="TIGR00070">
    <property type="entry name" value="hisG"/>
    <property type="match status" value="1"/>
</dbReference>
<dbReference type="PANTHER" id="PTHR21403:SF8">
    <property type="entry name" value="ATP PHOSPHORIBOSYLTRANSFERASE"/>
    <property type="match status" value="1"/>
</dbReference>
<dbReference type="EMBL" id="BJMV01000008">
    <property type="protein sequence ID" value="GEB85834.1"/>
    <property type="molecule type" value="Genomic_DNA"/>
</dbReference>
<dbReference type="Pfam" id="PF01634">
    <property type="entry name" value="HisG"/>
    <property type="match status" value="1"/>
</dbReference>
<dbReference type="InterPro" id="IPR024893">
    <property type="entry name" value="ATP_PRibTrfase_HisG_short"/>
</dbReference>
<keyword evidence="14 16" id="KW-0368">Histidine biosynthesis</keyword>
<evidence type="ECO:0000256" key="7">
    <source>
        <dbReference type="ARBA" id="ARBA00020998"/>
    </source>
</evidence>
<comment type="pathway">
    <text evidence="3 16">Amino-acid biosynthesis; L-histidine biosynthesis; L-histidine from 5-phospho-alpha-D-ribose 1-diphosphate: step 1/9.</text>
</comment>
<dbReference type="GO" id="GO:0003879">
    <property type="term" value="F:ATP phosphoribosyltransferase activity"/>
    <property type="evidence" value="ECO:0007669"/>
    <property type="project" value="UniProtKB-UniRule"/>
</dbReference>
<dbReference type="GO" id="GO:0000105">
    <property type="term" value="P:L-histidine biosynthetic process"/>
    <property type="evidence" value="ECO:0007669"/>
    <property type="project" value="UniProtKB-UniRule"/>
</dbReference>
<proteinExistence type="inferred from homology"/>
<reference evidence="19 20" key="1">
    <citation type="submission" date="2019-06" db="EMBL/GenBank/DDBJ databases">
        <title>Whole genome shotgun sequence of Acetobacter peroxydans NBRC 13755.</title>
        <authorList>
            <person name="Hosoyama A."/>
            <person name="Uohara A."/>
            <person name="Ohji S."/>
            <person name="Ichikawa N."/>
        </authorList>
    </citation>
    <scope>NUCLEOTIDE SEQUENCE [LARGE SCALE GENOMIC DNA]</scope>
    <source>
        <strain evidence="19 20">NBRC 13755</strain>
    </source>
</reference>
<keyword evidence="20" id="KW-1185">Reference proteome</keyword>
<dbReference type="Proteomes" id="UP000317730">
    <property type="component" value="Unassembled WGS sequence"/>
</dbReference>
<feature type="domain" description="ATP phosphoribosyltransferase catalytic" evidence="18">
    <location>
        <begin position="78"/>
        <end position="235"/>
    </location>
</feature>
<feature type="compositionally biased region" description="Basic and acidic residues" evidence="17">
    <location>
        <begin position="1"/>
        <end position="11"/>
    </location>
</feature>
<evidence type="ECO:0000259" key="18">
    <source>
        <dbReference type="Pfam" id="PF01634"/>
    </source>
</evidence>
<dbReference type="GO" id="GO:0005737">
    <property type="term" value="C:cytoplasm"/>
    <property type="evidence" value="ECO:0007669"/>
    <property type="project" value="UniProtKB-SubCell"/>
</dbReference>
<sequence>MTKPFADRPTEDLPGMAQHGTGRDERLVLALPKGRILKAVAPLISHTGMAPARECLEGDSRKLRFSTQDPMVDVVRVRSFDVATFVASGGAQVGICGADVLAEFDYPEIYAPLDLGIGACRISVAQPADLPHDPQEWARWSDVRVATKYPAITRRFFAARGINASIVHLHGAMELAPMLGLSRLIVDLVDTGSTLRANGLKEVETISQVTSRLIVNRTALKTRPEQIADVIARFRAALAMAPAADTV</sequence>
<dbReference type="OrthoDB" id="9806435at2"/>
<evidence type="ECO:0000313" key="19">
    <source>
        <dbReference type="EMBL" id="GEB85834.1"/>
    </source>
</evidence>
<dbReference type="AlphaFoldDB" id="A0A4Y3TVR4"/>
<dbReference type="PROSITE" id="PS01316">
    <property type="entry name" value="ATP_P_PHORIBOSYLTR"/>
    <property type="match status" value="1"/>
</dbReference>
<dbReference type="HAMAP" id="MF_01018">
    <property type="entry name" value="HisG_Short"/>
    <property type="match status" value="1"/>
</dbReference>
<evidence type="ECO:0000256" key="12">
    <source>
        <dbReference type="ARBA" id="ARBA00022741"/>
    </source>
</evidence>
<accession>A0A4Y3TVR4</accession>
<organism evidence="19 20">
    <name type="scientific">Acetobacter peroxydans</name>
    <dbReference type="NCBI Taxonomy" id="104098"/>
    <lineage>
        <taxon>Bacteria</taxon>
        <taxon>Pseudomonadati</taxon>
        <taxon>Pseudomonadota</taxon>
        <taxon>Alphaproteobacteria</taxon>
        <taxon>Acetobacterales</taxon>
        <taxon>Acetobacteraceae</taxon>
        <taxon>Acetobacter</taxon>
    </lineage>
</organism>
<feature type="region of interest" description="Disordered" evidence="17">
    <location>
        <begin position="1"/>
        <end position="21"/>
    </location>
</feature>
<dbReference type="PANTHER" id="PTHR21403">
    <property type="entry name" value="ATP PHOSPHORIBOSYLTRANSFERASE ATP-PRTASE"/>
    <property type="match status" value="1"/>
</dbReference>
<name>A0A4Y3TVR4_9PROT</name>
<evidence type="ECO:0000313" key="20">
    <source>
        <dbReference type="Proteomes" id="UP000317730"/>
    </source>
</evidence>
<comment type="caution">
    <text evidence="19">The sequence shown here is derived from an EMBL/GenBank/DDBJ whole genome shotgun (WGS) entry which is preliminary data.</text>
</comment>
<evidence type="ECO:0000256" key="9">
    <source>
        <dbReference type="ARBA" id="ARBA00022605"/>
    </source>
</evidence>
<evidence type="ECO:0000256" key="1">
    <source>
        <dbReference type="ARBA" id="ARBA00000915"/>
    </source>
</evidence>
<evidence type="ECO:0000256" key="4">
    <source>
        <dbReference type="ARBA" id="ARBA00009489"/>
    </source>
</evidence>
<comment type="subcellular location">
    <subcellularLocation>
        <location evidence="2 16">Cytoplasm</location>
    </subcellularLocation>
</comment>
<dbReference type="EC" id="2.4.2.17" evidence="6 16"/>
<evidence type="ECO:0000256" key="11">
    <source>
        <dbReference type="ARBA" id="ARBA00022679"/>
    </source>
</evidence>
<comment type="catalytic activity">
    <reaction evidence="1 16">
        <text>1-(5-phospho-beta-D-ribosyl)-ATP + diphosphate = 5-phospho-alpha-D-ribose 1-diphosphate + ATP</text>
        <dbReference type="Rhea" id="RHEA:18473"/>
        <dbReference type="ChEBI" id="CHEBI:30616"/>
        <dbReference type="ChEBI" id="CHEBI:33019"/>
        <dbReference type="ChEBI" id="CHEBI:58017"/>
        <dbReference type="ChEBI" id="CHEBI:73183"/>
        <dbReference type="EC" id="2.4.2.17"/>
    </reaction>
</comment>
<dbReference type="InterPro" id="IPR001348">
    <property type="entry name" value="ATP_PRibTrfase_HisG"/>
</dbReference>